<comment type="caution">
    <text evidence="1">The sequence shown here is derived from an EMBL/GenBank/DDBJ whole genome shotgun (WGS) entry which is preliminary data.</text>
</comment>
<evidence type="ECO:0000313" key="2">
    <source>
        <dbReference type="Proteomes" id="UP000055024"/>
    </source>
</evidence>
<gene>
    <name evidence="1" type="ORF">T11_16373</name>
</gene>
<dbReference type="EMBL" id="JYDP01000107">
    <property type="protein sequence ID" value="KRZ07107.1"/>
    <property type="molecule type" value="Genomic_DNA"/>
</dbReference>
<protein>
    <submittedName>
        <fullName evidence="1">Uncharacterized protein</fullName>
    </submittedName>
</protein>
<organism evidence="1 2">
    <name type="scientific">Trichinella zimbabwensis</name>
    <dbReference type="NCBI Taxonomy" id="268475"/>
    <lineage>
        <taxon>Eukaryota</taxon>
        <taxon>Metazoa</taxon>
        <taxon>Ecdysozoa</taxon>
        <taxon>Nematoda</taxon>
        <taxon>Enoplea</taxon>
        <taxon>Dorylaimia</taxon>
        <taxon>Trichinellida</taxon>
        <taxon>Trichinellidae</taxon>
        <taxon>Trichinella</taxon>
    </lineage>
</organism>
<dbReference type="Proteomes" id="UP000055024">
    <property type="component" value="Unassembled WGS sequence"/>
</dbReference>
<proteinExistence type="predicted"/>
<name>A0A0V1H8Z5_9BILA</name>
<evidence type="ECO:0000313" key="1">
    <source>
        <dbReference type="EMBL" id="KRZ07107.1"/>
    </source>
</evidence>
<accession>A0A0V1H8Z5</accession>
<keyword evidence="2" id="KW-1185">Reference proteome</keyword>
<sequence length="153" mass="17425">MTVFSQHCSGSSSSMLAVLRWWGGGLRHKQRIMIQPHIPPRIVSFTMPLPQAGKTMVEPPRTLPSLCQGVAQEPQALLNRMTASAHYIVFLRVLTYCRSHKTLSNLRSCFRNVGLVWALVNGPLIRVWFNKKEKSAVNNFIMLTIFKEVELYN</sequence>
<reference evidence="1 2" key="1">
    <citation type="submission" date="2015-01" db="EMBL/GenBank/DDBJ databases">
        <title>Evolution of Trichinella species and genotypes.</title>
        <authorList>
            <person name="Korhonen P.K."/>
            <person name="Edoardo P."/>
            <person name="Giuseppe L.R."/>
            <person name="Gasser R.B."/>
        </authorList>
    </citation>
    <scope>NUCLEOTIDE SEQUENCE [LARGE SCALE GENOMIC DNA]</scope>
    <source>
        <strain evidence="1">ISS1029</strain>
    </source>
</reference>
<dbReference type="AlphaFoldDB" id="A0A0V1H8Z5"/>